<dbReference type="AlphaFoldDB" id="A0A6S6VUR1"/>
<protein>
    <submittedName>
        <fullName evidence="1">Uncharacterized protein</fullName>
    </submittedName>
</protein>
<reference evidence="1" key="1">
    <citation type="submission" date="2021-02" db="EMBL/GenBank/DDBJ databases">
        <authorList>
            <person name="Syme A R."/>
            <person name="Syme A R."/>
            <person name="Moolhuijzen P."/>
        </authorList>
    </citation>
    <scope>NUCLEOTIDE SEQUENCE</scope>
    <source>
        <strain evidence="1">W1-1</strain>
    </source>
</reference>
<accession>A0A6S6VUR1</accession>
<organism evidence="1 2">
    <name type="scientific">Pyrenophora teres f. teres</name>
    <dbReference type="NCBI Taxonomy" id="97479"/>
    <lineage>
        <taxon>Eukaryota</taxon>
        <taxon>Fungi</taxon>
        <taxon>Dikarya</taxon>
        <taxon>Ascomycota</taxon>
        <taxon>Pezizomycotina</taxon>
        <taxon>Dothideomycetes</taxon>
        <taxon>Pleosporomycetidae</taxon>
        <taxon>Pleosporales</taxon>
        <taxon>Pleosporineae</taxon>
        <taxon>Pleosporaceae</taxon>
        <taxon>Pyrenophora</taxon>
    </lineage>
</organism>
<dbReference type="EMBL" id="HG992977">
    <property type="protein sequence ID" value="CAE6997239.1"/>
    <property type="molecule type" value="Genomic_DNA"/>
</dbReference>
<name>A0A6S6VUR1_9PLEO</name>
<proteinExistence type="predicted"/>
<dbReference type="Proteomes" id="UP000472372">
    <property type="component" value="Chromosome 1"/>
</dbReference>
<sequence>MSFRAPVCSRCQRVFLTFEILWRERAQINLEKGVTAGEASECFAYSNGHPKLIETAHYDFNEEKSRYVTLSRRWAQGYTMKLLHALSFSSDQPPAMPGLAHDFREKLDDEYLAVLWKDDMIRGLLW</sequence>
<gene>
    <name evidence="1" type="ORF">PTTW11_00494</name>
</gene>
<evidence type="ECO:0000313" key="1">
    <source>
        <dbReference type="EMBL" id="CAE6997239.1"/>
    </source>
</evidence>
<evidence type="ECO:0000313" key="2">
    <source>
        <dbReference type="Proteomes" id="UP000472372"/>
    </source>
</evidence>